<dbReference type="GO" id="GO:0016020">
    <property type="term" value="C:membrane"/>
    <property type="evidence" value="ECO:0007669"/>
    <property type="project" value="UniProtKB-SubCell"/>
</dbReference>
<keyword evidence="2 5" id="KW-0812">Transmembrane</keyword>
<keyword evidence="3 5" id="KW-1133">Transmembrane helix</keyword>
<evidence type="ECO:0000313" key="7">
    <source>
        <dbReference type="Proteomes" id="UP000070376"/>
    </source>
</evidence>
<organism evidence="6 7">
    <name type="scientific">Heyndrickxia coagulans</name>
    <name type="common">Weizmannia coagulans</name>
    <dbReference type="NCBI Taxonomy" id="1398"/>
    <lineage>
        <taxon>Bacteria</taxon>
        <taxon>Bacillati</taxon>
        <taxon>Bacillota</taxon>
        <taxon>Bacilli</taxon>
        <taxon>Bacillales</taxon>
        <taxon>Bacillaceae</taxon>
        <taxon>Heyndrickxia</taxon>
    </lineage>
</organism>
<dbReference type="PATRIC" id="fig|1398.22.peg.123"/>
<evidence type="ECO:0000313" key="6">
    <source>
        <dbReference type="EMBL" id="KWZ86207.1"/>
    </source>
</evidence>
<feature type="transmembrane region" description="Helical" evidence="5">
    <location>
        <begin position="132"/>
        <end position="152"/>
    </location>
</feature>
<dbReference type="Pfam" id="PF07681">
    <property type="entry name" value="DoxX"/>
    <property type="match status" value="1"/>
</dbReference>
<comment type="caution">
    <text evidence="6">The sequence shown here is derived from an EMBL/GenBank/DDBJ whole genome shotgun (WGS) entry which is preliminary data.</text>
</comment>
<feature type="transmembrane region" description="Helical" evidence="5">
    <location>
        <begin position="70"/>
        <end position="90"/>
    </location>
</feature>
<dbReference type="Proteomes" id="UP000070376">
    <property type="component" value="Unassembled WGS sequence"/>
</dbReference>
<protein>
    <submittedName>
        <fullName evidence="6">DoxX family protein</fullName>
    </submittedName>
</protein>
<keyword evidence="4 5" id="KW-0472">Membrane</keyword>
<accession>A0A133L396</accession>
<evidence type="ECO:0000256" key="4">
    <source>
        <dbReference type="ARBA" id="ARBA00023136"/>
    </source>
</evidence>
<feature type="transmembrane region" description="Helical" evidence="5">
    <location>
        <begin position="97"/>
        <end position="120"/>
    </location>
</feature>
<evidence type="ECO:0000256" key="5">
    <source>
        <dbReference type="SAM" id="Phobius"/>
    </source>
</evidence>
<name>A0A133L396_HEYCO</name>
<evidence type="ECO:0000256" key="2">
    <source>
        <dbReference type="ARBA" id="ARBA00022692"/>
    </source>
</evidence>
<dbReference type="PANTHER" id="PTHR39157:SF1">
    <property type="entry name" value="DOXX FAMILY PROTEIN"/>
    <property type="match status" value="1"/>
</dbReference>
<reference evidence="7" key="1">
    <citation type="submission" date="2016-01" db="EMBL/GenBank/DDBJ databases">
        <authorList>
            <person name="Mitreva M."/>
            <person name="Pepin K.H."/>
            <person name="Mihindukulasuriya K.A."/>
            <person name="Fulton R."/>
            <person name="Fronick C."/>
            <person name="O'Laughlin M."/>
            <person name="Miner T."/>
            <person name="Herter B."/>
            <person name="Rosa B.A."/>
            <person name="Cordes M."/>
            <person name="Tomlinson C."/>
            <person name="Wollam A."/>
            <person name="Palsikar V.B."/>
            <person name="Mardis E.R."/>
            <person name="Wilson R.K."/>
        </authorList>
    </citation>
    <scope>NUCLEOTIDE SEQUENCE [LARGE SCALE GENOMIC DNA]</scope>
    <source>
        <strain evidence="7">GED7749B</strain>
    </source>
</reference>
<comment type="subcellular location">
    <subcellularLocation>
        <location evidence="1">Membrane</location>
        <topology evidence="1">Multi-pass membrane protein</topology>
    </subcellularLocation>
</comment>
<gene>
    <name evidence="6" type="ORF">HMPREF3213_00118</name>
</gene>
<sequence>MLSSFILREMLKMKWYHDSKVSIIWAIIRIWLGIQWLEAGLHKLTGGFDAAGFLKGALAKTAGENAEVQGWYAAFLTHFAIPNVHVFNVLIPYGEVLVGLGLIVGLATIPALIAGAFMNLNFMFAGTTSTNPVLYTVAIILLFTGSASYYWGLDRIAIPAIKNYFQNRAHKPRPAH</sequence>
<dbReference type="AlphaFoldDB" id="A0A133L396"/>
<evidence type="ECO:0000256" key="3">
    <source>
        <dbReference type="ARBA" id="ARBA00022989"/>
    </source>
</evidence>
<evidence type="ECO:0000256" key="1">
    <source>
        <dbReference type="ARBA" id="ARBA00004141"/>
    </source>
</evidence>
<feature type="transmembrane region" description="Helical" evidence="5">
    <location>
        <begin position="21"/>
        <end position="37"/>
    </location>
</feature>
<dbReference type="EMBL" id="LRPN01000005">
    <property type="protein sequence ID" value="KWZ86207.1"/>
    <property type="molecule type" value="Genomic_DNA"/>
</dbReference>
<proteinExistence type="predicted"/>
<dbReference type="PANTHER" id="PTHR39157">
    <property type="entry name" value="INTEGRAL MEMBRANE PROTEIN-RELATED"/>
    <property type="match status" value="1"/>
</dbReference>
<dbReference type="InterPro" id="IPR032808">
    <property type="entry name" value="DoxX"/>
</dbReference>